<dbReference type="EMBL" id="JBGNUJ010000002">
    <property type="protein sequence ID" value="KAL3963495.1"/>
    <property type="molecule type" value="Genomic_DNA"/>
</dbReference>
<comment type="caution">
    <text evidence="1">The sequence shown here is derived from an EMBL/GenBank/DDBJ whole genome shotgun (WGS) entry which is preliminary data.</text>
</comment>
<reference evidence="1" key="1">
    <citation type="submission" date="2024-12" db="EMBL/GenBank/DDBJ databases">
        <title>Comparative genomics and development of molecular markers within Purpureocillium lilacinum and among Purpureocillium species.</title>
        <authorList>
            <person name="Yeh Z.-Y."/>
            <person name="Ni N.-T."/>
            <person name="Lo P.-H."/>
            <person name="Mushyakhwo K."/>
            <person name="Lin C.-F."/>
            <person name="Nai Y.-S."/>
        </authorList>
    </citation>
    <scope>NUCLEOTIDE SEQUENCE</scope>
    <source>
        <strain evidence="1">NCHU-NPUST-175</strain>
    </source>
</reference>
<dbReference type="Proteomes" id="UP001638806">
    <property type="component" value="Unassembled WGS sequence"/>
</dbReference>
<accession>A0ACC4E4D5</accession>
<protein>
    <submittedName>
        <fullName evidence="1">Uncharacterized protein</fullName>
    </submittedName>
</protein>
<organism evidence="1 2">
    <name type="scientific">Purpureocillium lilacinum</name>
    <name type="common">Paecilomyces lilacinus</name>
    <dbReference type="NCBI Taxonomy" id="33203"/>
    <lineage>
        <taxon>Eukaryota</taxon>
        <taxon>Fungi</taxon>
        <taxon>Dikarya</taxon>
        <taxon>Ascomycota</taxon>
        <taxon>Pezizomycotina</taxon>
        <taxon>Sordariomycetes</taxon>
        <taxon>Hypocreomycetidae</taxon>
        <taxon>Hypocreales</taxon>
        <taxon>Ophiocordycipitaceae</taxon>
        <taxon>Purpureocillium</taxon>
    </lineage>
</organism>
<proteinExistence type="predicted"/>
<gene>
    <name evidence="1" type="ORF">ACCO45_000499</name>
</gene>
<evidence type="ECO:0000313" key="2">
    <source>
        <dbReference type="Proteomes" id="UP001638806"/>
    </source>
</evidence>
<keyword evidence="2" id="KW-1185">Reference proteome</keyword>
<name>A0ACC4E4D5_PURLI</name>
<sequence>MNLRRQFACSGSIVKTMVIRSCDLPSSRELDFICAKMPFTSPSYIPPLPFSPPDDVPVHEFLFGQESRTKFGRRHAVEESKPPFICGVTGASHSAVDVVRRIELLARGLASELQWEVNEGDVLDKAVAIYSLNSIDALTVSWATHRLNGVSVPISSLLSVNELANQLKKTKSKALVTCLSHLDLALKAAEICTIPRSRIFLLETPELSRRGLSSPDDIWSIDALIDHGRKLPSLPDLIWQPGQGARQTAFLCSSSGTSGLPVRSAIIAHEKASCSYMLQKSVMISHRNAIANIMQIVTYESTYQSDEPELCLGVLPQSHIYSLVVVSQASIWRGDGVVVLQGFELEQTLLAIQTNGIKRLWLVPPMLVAITKAPRIVESYDLSSVSVAAVGASGISKDVMATFGELLPACKIIQGYGMTETTGVVCFGNVEDSMDGSCGHLYPGYEARLIDGEGKDVESHNTPGELVLRSPSVVIGYYNDESATSEAMMDGGWLRTGDLVEIRQSEKGHEHVFVVDRVKELIKVRGLQVAPAELESHLILHPAVAEVAVIPVPDDRAGELPKAYIVRASGAELDEQVLRKELSQYVEGQFARHKHLDGGIEFLDSLPKTASGKMQRKTLKEKARTDAEARRQAREKAANGVHKVHVNGVKRPEKMEVFDLSSDDEDDD</sequence>
<evidence type="ECO:0000313" key="1">
    <source>
        <dbReference type="EMBL" id="KAL3963495.1"/>
    </source>
</evidence>